<protein>
    <submittedName>
        <fullName evidence="2">Uncharacterized protein</fullName>
    </submittedName>
</protein>
<evidence type="ECO:0000256" key="1">
    <source>
        <dbReference type="SAM" id="MobiDB-lite"/>
    </source>
</evidence>
<organism evidence="2 3">
    <name type="scientific">Cavenderia fasciculata</name>
    <name type="common">Slime mold</name>
    <name type="synonym">Dictyostelium fasciculatum</name>
    <dbReference type="NCBI Taxonomy" id="261658"/>
    <lineage>
        <taxon>Eukaryota</taxon>
        <taxon>Amoebozoa</taxon>
        <taxon>Evosea</taxon>
        <taxon>Eumycetozoa</taxon>
        <taxon>Dictyostelia</taxon>
        <taxon>Acytosteliales</taxon>
        <taxon>Cavenderiaceae</taxon>
        <taxon>Cavenderia</taxon>
    </lineage>
</organism>
<keyword evidence="3" id="KW-1185">Reference proteome</keyword>
<sequence>MSNLACNQQAPQQAPAGLDSVPVSSTSPSSSPNLSSSFKSSPPIPAIPFSWRNNSCNSTPIATTNSSSFSPLKTSSPITFLGDTSAAAERLPTPREVKINTLPNPFVNDRNSSSNLNASSVDVKFTSPTFFSNNSSLKVPSELLKAGGGSTSPITNGNVSSSPTPSSGSNSPANVAAVGLTKLQQQNLILNCTY</sequence>
<reference evidence="3" key="1">
    <citation type="journal article" date="2011" name="Genome Res.">
        <title>Phylogeny-wide analysis of social amoeba genomes highlights ancient origins for complex intercellular communication.</title>
        <authorList>
            <person name="Heidel A.J."/>
            <person name="Lawal H.M."/>
            <person name="Felder M."/>
            <person name="Schilde C."/>
            <person name="Helps N.R."/>
            <person name="Tunggal B."/>
            <person name="Rivero F."/>
            <person name="John U."/>
            <person name="Schleicher M."/>
            <person name="Eichinger L."/>
            <person name="Platzer M."/>
            <person name="Noegel A.A."/>
            <person name="Schaap P."/>
            <person name="Gloeckner G."/>
        </authorList>
    </citation>
    <scope>NUCLEOTIDE SEQUENCE [LARGE SCALE GENOMIC DNA]</scope>
    <source>
        <strain evidence="3">SH3</strain>
    </source>
</reference>
<accession>F4Q0Y3</accession>
<dbReference type="RefSeq" id="XP_004366388.1">
    <property type="nucleotide sequence ID" value="XM_004366331.1"/>
</dbReference>
<feature type="compositionally biased region" description="Low complexity" evidence="1">
    <location>
        <begin position="155"/>
        <end position="172"/>
    </location>
</feature>
<feature type="compositionally biased region" description="Low complexity" evidence="1">
    <location>
        <begin position="8"/>
        <end position="41"/>
    </location>
</feature>
<proteinExistence type="predicted"/>
<name>F4Q0Y3_CACFS</name>
<feature type="region of interest" description="Disordered" evidence="1">
    <location>
        <begin position="1"/>
        <end position="41"/>
    </location>
</feature>
<gene>
    <name evidence="2" type="ORF">DFA_03978</name>
</gene>
<feature type="region of interest" description="Disordered" evidence="1">
    <location>
        <begin position="148"/>
        <end position="173"/>
    </location>
</feature>
<dbReference type="KEGG" id="dfa:DFA_03978"/>
<evidence type="ECO:0000313" key="2">
    <source>
        <dbReference type="EMBL" id="EGG18484.1"/>
    </source>
</evidence>
<dbReference type="AlphaFoldDB" id="F4Q0Y3"/>
<dbReference type="Proteomes" id="UP000007797">
    <property type="component" value="Unassembled WGS sequence"/>
</dbReference>
<dbReference type="GeneID" id="14870615"/>
<dbReference type="EMBL" id="GL883018">
    <property type="protein sequence ID" value="EGG18484.1"/>
    <property type="molecule type" value="Genomic_DNA"/>
</dbReference>
<evidence type="ECO:0000313" key="3">
    <source>
        <dbReference type="Proteomes" id="UP000007797"/>
    </source>
</evidence>